<accession>M1A868</accession>
<dbReference type="Gramene" id="PGSC0003DMT400016810">
    <property type="protein sequence ID" value="PGSC0003DMT400016810"/>
    <property type="gene ID" value="PGSC0003DMG400006576"/>
</dbReference>
<dbReference type="HOGENOM" id="CLU_089125_0_0_1"/>
<dbReference type="PRINTS" id="PR00364">
    <property type="entry name" value="DISEASERSIST"/>
</dbReference>
<keyword evidence="4" id="KW-0067">ATP-binding</keyword>
<dbReference type="FunFam" id="3.40.50.300:FF:001091">
    <property type="entry name" value="Probable disease resistance protein At1g61300"/>
    <property type="match status" value="1"/>
</dbReference>
<dbReference type="EnsemblPlants" id="PGSC0003DMT400016810">
    <property type="protein sequence ID" value="PGSC0003DMT400016810"/>
    <property type="gene ID" value="PGSC0003DMG400006576"/>
</dbReference>
<keyword evidence="3" id="KW-0611">Plant defense</keyword>
<evidence type="ECO:0000256" key="2">
    <source>
        <dbReference type="ARBA" id="ARBA00022741"/>
    </source>
</evidence>
<evidence type="ECO:0000256" key="1">
    <source>
        <dbReference type="ARBA" id="ARBA00008894"/>
    </source>
</evidence>
<evidence type="ECO:0000259" key="5">
    <source>
        <dbReference type="Pfam" id="PF00931"/>
    </source>
</evidence>
<evidence type="ECO:0000256" key="3">
    <source>
        <dbReference type="ARBA" id="ARBA00022821"/>
    </source>
</evidence>
<dbReference type="PANTHER" id="PTHR19338:SF39">
    <property type="entry name" value="TOSPOVIRUS RESISTANCE PROTEIN D"/>
    <property type="match status" value="1"/>
</dbReference>
<evidence type="ECO:0000313" key="6">
    <source>
        <dbReference type="EnsemblPlants" id="PGSC0003DMT400016810"/>
    </source>
</evidence>
<keyword evidence="2" id="KW-0547">Nucleotide-binding</keyword>
<feature type="domain" description="NB-ARC" evidence="5">
    <location>
        <begin position="37"/>
        <end position="170"/>
    </location>
</feature>
<organism evidence="6 7">
    <name type="scientific">Solanum tuberosum</name>
    <name type="common">Potato</name>
    <dbReference type="NCBI Taxonomy" id="4113"/>
    <lineage>
        <taxon>Eukaryota</taxon>
        <taxon>Viridiplantae</taxon>
        <taxon>Streptophyta</taxon>
        <taxon>Embryophyta</taxon>
        <taxon>Tracheophyta</taxon>
        <taxon>Spermatophyta</taxon>
        <taxon>Magnoliopsida</taxon>
        <taxon>eudicotyledons</taxon>
        <taxon>Gunneridae</taxon>
        <taxon>Pentapetalae</taxon>
        <taxon>asterids</taxon>
        <taxon>lamiids</taxon>
        <taxon>Solanales</taxon>
        <taxon>Solanaceae</taxon>
        <taxon>Solanoideae</taxon>
        <taxon>Solaneae</taxon>
        <taxon>Solanum</taxon>
    </lineage>
</organism>
<dbReference type="AlphaFoldDB" id="M1A868"/>
<dbReference type="Gene3D" id="3.40.50.300">
    <property type="entry name" value="P-loop containing nucleotide triphosphate hydrolases"/>
    <property type="match status" value="1"/>
</dbReference>
<dbReference type="Pfam" id="PF00931">
    <property type="entry name" value="NB-ARC"/>
    <property type="match status" value="1"/>
</dbReference>
<reference evidence="6" key="2">
    <citation type="submission" date="2015-06" db="UniProtKB">
        <authorList>
            <consortium name="EnsemblPlants"/>
        </authorList>
    </citation>
    <scope>IDENTIFICATION</scope>
    <source>
        <strain evidence="6">DM1-3 516 R44</strain>
    </source>
</reference>
<keyword evidence="7" id="KW-1185">Reference proteome</keyword>
<proteinExistence type="inferred from homology"/>
<reference evidence="7" key="1">
    <citation type="journal article" date="2011" name="Nature">
        <title>Genome sequence and analysis of the tuber crop potato.</title>
        <authorList>
            <consortium name="The Potato Genome Sequencing Consortium"/>
        </authorList>
    </citation>
    <scope>NUCLEOTIDE SEQUENCE [LARGE SCALE GENOMIC DNA]</scope>
    <source>
        <strain evidence="7">cv. DM1-3 516 R44</strain>
    </source>
</reference>
<dbReference type="EnsemblPlants" id="PGSC0003DMT400016809">
    <property type="protein sequence ID" value="PGSC0003DMT400016809"/>
    <property type="gene ID" value="PGSC0003DMG400006576"/>
</dbReference>
<dbReference type="OMA" id="TYNWREL"/>
<sequence>MWSANIPLNPHYVAAPFKHLPARHSNLVTDEEVVGFENKAEKLIGYLIRGTNELDVIPIVRMGGQGKTTIARKLYNNDIIVSRFDVRAWCIISQTYSRRELLQEIFSQVMGSKDKEDAVGELADRLRKSLMGKRYLIVLDDMWDCMAWDDLRLSFPDVGMRSRIVVTTRQWVSKSSTILILILFHSSQ</sequence>
<dbReference type="Proteomes" id="UP000011115">
    <property type="component" value="Unassembled WGS sequence"/>
</dbReference>
<dbReference type="SUPFAM" id="SSF52540">
    <property type="entry name" value="P-loop containing nucleoside triphosphate hydrolases"/>
    <property type="match status" value="1"/>
</dbReference>
<protein>
    <submittedName>
        <fullName evidence="6">Tospovirus resistance protein A</fullName>
    </submittedName>
</protein>
<dbReference type="GO" id="GO:0005524">
    <property type="term" value="F:ATP binding"/>
    <property type="evidence" value="ECO:0007669"/>
    <property type="project" value="UniProtKB-KW"/>
</dbReference>
<dbReference type="GO" id="GO:0006952">
    <property type="term" value="P:defense response"/>
    <property type="evidence" value="ECO:0007669"/>
    <property type="project" value="UniProtKB-KW"/>
</dbReference>
<dbReference type="InterPro" id="IPR002182">
    <property type="entry name" value="NB-ARC"/>
</dbReference>
<dbReference type="ExpressionAtlas" id="M1A868">
    <property type="expression patterns" value="baseline"/>
</dbReference>
<dbReference type="PANTHER" id="PTHR19338">
    <property type="entry name" value="TRANSLOCASE OF INNER MITOCHONDRIAL MEMBRANE 13 HOMOLOG"/>
    <property type="match status" value="1"/>
</dbReference>
<name>M1A868_SOLTU</name>
<dbReference type="Gramene" id="PGSC0003DMT400016809">
    <property type="protein sequence ID" value="PGSC0003DMT400016809"/>
    <property type="gene ID" value="PGSC0003DMG400006576"/>
</dbReference>
<evidence type="ECO:0000256" key="4">
    <source>
        <dbReference type="ARBA" id="ARBA00022840"/>
    </source>
</evidence>
<dbReference type="InterPro" id="IPR027417">
    <property type="entry name" value="P-loop_NTPase"/>
</dbReference>
<dbReference type="GO" id="GO:0043531">
    <property type="term" value="F:ADP binding"/>
    <property type="evidence" value="ECO:0007669"/>
    <property type="project" value="InterPro"/>
</dbReference>
<comment type="similarity">
    <text evidence="1">Belongs to the disease resistance NB-LRR family.</text>
</comment>
<evidence type="ECO:0000313" key="7">
    <source>
        <dbReference type="Proteomes" id="UP000011115"/>
    </source>
</evidence>